<sequence length="245" mass="27667">MSEVDAPREKDTGSRPRHANIAEARRRAAIVKRYVAIERPDVEIDDAFAAEIGLSVDSLIRMATAWRRLGEAKFLQGSGYRPSELDRIEALEALERGVDLDEVPASRRPEIRKRLRAIRQYLRIEQPDSTDVSKAADRLGMTSHQFRKMVRIWIMFRSAVAVPGAYAAKRPRRKNTQTTDMIAMFIRRALEELGDDARGDAVHARTVELCGEAGIRPPALSTTYERLRSLRSKERARGEGGMTPI</sequence>
<organism evidence="2 3">
    <name type="scientific">Sphingomonas oryzagri</name>
    <dbReference type="NCBI Taxonomy" id="3042314"/>
    <lineage>
        <taxon>Bacteria</taxon>
        <taxon>Pseudomonadati</taxon>
        <taxon>Pseudomonadota</taxon>
        <taxon>Alphaproteobacteria</taxon>
        <taxon>Sphingomonadales</taxon>
        <taxon>Sphingomonadaceae</taxon>
        <taxon>Sphingomonas</taxon>
    </lineage>
</organism>
<feature type="compositionally biased region" description="Basic and acidic residues" evidence="1">
    <location>
        <begin position="1"/>
        <end position="14"/>
    </location>
</feature>
<feature type="region of interest" description="Disordered" evidence="1">
    <location>
        <begin position="1"/>
        <end position="21"/>
    </location>
</feature>
<name>A0ABT6N3S5_9SPHN</name>
<proteinExistence type="predicted"/>
<evidence type="ECO:0000256" key="1">
    <source>
        <dbReference type="SAM" id="MobiDB-lite"/>
    </source>
</evidence>
<dbReference type="RefSeq" id="WP_281045324.1">
    <property type="nucleotide sequence ID" value="NZ_JARYGZ010000002.1"/>
</dbReference>
<dbReference type="Proteomes" id="UP001160625">
    <property type="component" value="Unassembled WGS sequence"/>
</dbReference>
<reference evidence="2" key="1">
    <citation type="submission" date="2023-04" db="EMBL/GenBank/DDBJ databases">
        <title>Sphingomonas sp. MAHUQ-71 isolated from rice field.</title>
        <authorList>
            <person name="Huq M.A."/>
        </authorList>
    </citation>
    <scope>NUCLEOTIDE SEQUENCE</scope>
    <source>
        <strain evidence="2">MAHUQ-71</strain>
    </source>
</reference>
<comment type="caution">
    <text evidence="2">The sequence shown here is derived from an EMBL/GenBank/DDBJ whole genome shotgun (WGS) entry which is preliminary data.</text>
</comment>
<gene>
    <name evidence="2" type="ORF">QGN17_14585</name>
</gene>
<accession>A0ABT6N3S5</accession>
<evidence type="ECO:0000313" key="3">
    <source>
        <dbReference type="Proteomes" id="UP001160625"/>
    </source>
</evidence>
<evidence type="ECO:0000313" key="2">
    <source>
        <dbReference type="EMBL" id="MDH7639960.1"/>
    </source>
</evidence>
<keyword evidence="3" id="KW-1185">Reference proteome</keyword>
<dbReference type="EMBL" id="JARYGZ010000002">
    <property type="protein sequence ID" value="MDH7639960.1"/>
    <property type="molecule type" value="Genomic_DNA"/>
</dbReference>
<protein>
    <submittedName>
        <fullName evidence="2">Uncharacterized protein</fullName>
    </submittedName>
</protein>